<dbReference type="EMBL" id="BAABIP010000007">
    <property type="protein sequence ID" value="GAA4759953.1"/>
    <property type="molecule type" value="Genomic_DNA"/>
</dbReference>
<gene>
    <name evidence="1" type="ORF">GCM10023230_05810</name>
</gene>
<comment type="caution">
    <text evidence="1">The sequence shown here is derived from an EMBL/GenBank/DDBJ whole genome shotgun (WGS) entry which is preliminary data.</text>
</comment>
<dbReference type="RefSeq" id="WP_264544237.1">
    <property type="nucleotide sequence ID" value="NZ_BAABIP010000007.1"/>
</dbReference>
<proteinExistence type="predicted"/>
<evidence type="ECO:0000313" key="2">
    <source>
        <dbReference type="Proteomes" id="UP001500141"/>
    </source>
</evidence>
<name>A0ABP8ZLJ7_9FLAO</name>
<sequence>MKIDSIEEMKDYIDNHIEEFPILFYDAVFTDNDDDKRFGKKVYSTKYKDSDYEIFSFYKPITRF</sequence>
<accession>A0ABP8ZLJ7</accession>
<keyword evidence="2" id="KW-1185">Reference proteome</keyword>
<reference evidence="2" key="1">
    <citation type="journal article" date="2019" name="Int. J. Syst. Evol. Microbiol.">
        <title>The Global Catalogue of Microorganisms (GCM) 10K type strain sequencing project: providing services to taxonomists for standard genome sequencing and annotation.</title>
        <authorList>
            <consortium name="The Broad Institute Genomics Platform"/>
            <consortium name="The Broad Institute Genome Sequencing Center for Infectious Disease"/>
            <person name="Wu L."/>
            <person name="Ma J."/>
        </authorList>
    </citation>
    <scope>NUCLEOTIDE SEQUENCE [LARGE SCALE GENOMIC DNA]</scope>
    <source>
        <strain evidence="2">JCM 18198</strain>
    </source>
</reference>
<evidence type="ECO:0000313" key="1">
    <source>
        <dbReference type="EMBL" id="GAA4759953.1"/>
    </source>
</evidence>
<protein>
    <submittedName>
        <fullName evidence="1">Uncharacterized protein</fullName>
    </submittedName>
</protein>
<organism evidence="1 2">
    <name type="scientific">Flavobacterium hankyongi</name>
    <dbReference type="NCBI Taxonomy" id="1176532"/>
    <lineage>
        <taxon>Bacteria</taxon>
        <taxon>Pseudomonadati</taxon>
        <taxon>Bacteroidota</taxon>
        <taxon>Flavobacteriia</taxon>
        <taxon>Flavobacteriales</taxon>
        <taxon>Flavobacteriaceae</taxon>
        <taxon>Flavobacterium</taxon>
    </lineage>
</organism>
<dbReference type="Proteomes" id="UP001500141">
    <property type="component" value="Unassembled WGS sequence"/>
</dbReference>